<keyword evidence="2" id="KW-1185">Reference proteome</keyword>
<proteinExistence type="predicted"/>
<evidence type="ECO:0000313" key="1">
    <source>
        <dbReference type="EMBL" id="KAI9461050.1"/>
    </source>
</evidence>
<evidence type="ECO:0000313" key="2">
    <source>
        <dbReference type="Proteomes" id="UP001207468"/>
    </source>
</evidence>
<protein>
    <submittedName>
        <fullName evidence="1">Uncharacterized protein</fullName>
    </submittedName>
</protein>
<gene>
    <name evidence="1" type="ORF">F5148DRAFT_1215914</name>
</gene>
<reference evidence="1" key="1">
    <citation type="submission" date="2021-03" db="EMBL/GenBank/DDBJ databases">
        <title>Evolutionary priming and transition to the ectomycorrhizal habit in an iconic lineage of mushroom-forming fungi: is preadaptation a requirement?</title>
        <authorList>
            <consortium name="DOE Joint Genome Institute"/>
            <person name="Looney B.P."/>
            <person name="Miyauchi S."/>
            <person name="Morin E."/>
            <person name="Drula E."/>
            <person name="Courty P.E."/>
            <person name="Chicoki N."/>
            <person name="Fauchery L."/>
            <person name="Kohler A."/>
            <person name="Kuo A."/>
            <person name="LaButti K."/>
            <person name="Pangilinan J."/>
            <person name="Lipzen A."/>
            <person name="Riley R."/>
            <person name="Andreopoulos W."/>
            <person name="He G."/>
            <person name="Johnson J."/>
            <person name="Barry K.W."/>
            <person name="Grigoriev I.V."/>
            <person name="Nagy L."/>
            <person name="Hibbett D."/>
            <person name="Henrissat B."/>
            <person name="Matheny P.B."/>
            <person name="Labbe J."/>
            <person name="Martin A.F."/>
        </authorList>
    </citation>
    <scope>NUCLEOTIDE SEQUENCE</scope>
    <source>
        <strain evidence="1">BPL698</strain>
    </source>
</reference>
<dbReference type="Proteomes" id="UP001207468">
    <property type="component" value="Unassembled WGS sequence"/>
</dbReference>
<accession>A0ACC0U3A3</accession>
<comment type="caution">
    <text evidence="1">The sequence shown here is derived from an EMBL/GenBank/DDBJ whole genome shotgun (WGS) entry which is preliminary data.</text>
</comment>
<sequence>MSQLLDFLDNPIPEWQLGEIGETEKWWIDRQETLERSGYMLRPRFRPGWKPSWVGTSKFYLDCEDGRRLRVSYNSTLSSGYL</sequence>
<dbReference type="EMBL" id="JAGFNK010000182">
    <property type="protein sequence ID" value="KAI9461050.1"/>
    <property type="molecule type" value="Genomic_DNA"/>
</dbReference>
<name>A0ACC0U3A3_9AGAM</name>
<organism evidence="1 2">
    <name type="scientific">Russula earlei</name>
    <dbReference type="NCBI Taxonomy" id="71964"/>
    <lineage>
        <taxon>Eukaryota</taxon>
        <taxon>Fungi</taxon>
        <taxon>Dikarya</taxon>
        <taxon>Basidiomycota</taxon>
        <taxon>Agaricomycotina</taxon>
        <taxon>Agaricomycetes</taxon>
        <taxon>Russulales</taxon>
        <taxon>Russulaceae</taxon>
        <taxon>Russula</taxon>
    </lineage>
</organism>